<evidence type="ECO:0000256" key="2">
    <source>
        <dbReference type="ARBA" id="ARBA00022964"/>
    </source>
</evidence>
<gene>
    <name evidence="7" type="ORF">SEMRO_527_G160700.1</name>
</gene>
<dbReference type="InterPro" id="IPR051821">
    <property type="entry name" value="Asp/Asn_beta-hydroxylase"/>
</dbReference>
<feature type="region of interest" description="Disordered" evidence="4">
    <location>
        <begin position="309"/>
        <end position="337"/>
    </location>
</feature>
<feature type="domain" description="Aspartyl/asparaginy/proline hydroxylase" evidence="6">
    <location>
        <begin position="126"/>
        <end position="279"/>
    </location>
</feature>
<comment type="caution">
    <text evidence="7">The sequence shown here is derived from an EMBL/GenBank/DDBJ whole genome shotgun (WGS) entry which is preliminary data.</text>
</comment>
<evidence type="ECO:0000313" key="8">
    <source>
        <dbReference type="Proteomes" id="UP001153069"/>
    </source>
</evidence>
<dbReference type="PANTHER" id="PTHR46332">
    <property type="entry name" value="ASPARTATE BETA-HYDROXYLASE DOMAIN-CONTAINING PROTEIN 2"/>
    <property type="match status" value="1"/>
</dbReference>
<feature type="chain" id="PRO_5040376788" evidence="5">
    <location>
        <begin position="19"/>
        <end position="337"/>
    </location>
</feature>
<reference evidence="7" key="1">
    <citation type="submission" date="2020-06" db="EMBL/GenBank/DDBJ databases">
        <authorList>
            <consortium name="Plant Systems Biology data submission"/>
        </authorList>
    </citation>
    <scope>NUCLEOTIDE SEQUENCE</scope>
    <source>
        <strain evidence="7">D6</strain>
    </source>
</reference>
<evidence type="ECO:0000256" key="1">
    <source>
        <dbReference type="ARBA" id="ARBA00007730"/>
    </source>
</evidence>
<evidence type="ECO:0000259" key="6">
    <source>
        <dbReference type="Pfam" id="PF05118"/>
    </source>
</evidence>
<keyword evidence="5" id="KW-0732">Signal</keyword>
<dbReference type="EMBL" id="CAICTM010000526">
    <property type="protein sequence ID" value="CAB9512285.1"/>
    <property type="molecule type" value="Genomic_DNA"/>
</dbReference>
<dbReference type="GO" id="GO:0016020">
    <property type="term" value="C:membrane"/>
    <property type="evidence" value="ECO:0007669"/>
    <property type="project" value="TreeGrafter"/>
</dbReference>
<dbReference type="PANTHER" id="PTHR46332:SF5">
    <property type="entry name" value="ASPARTATE BETA-HYDROXYLASE DOMAIN CONTAINING 2"/>
    <property type="match status" value="1"/>
</dbReference>
<evidence type="ECO:0000256" key="5">
    <source>
        <dbReference type="SAM" id="SignalP"/>
    </source>
</evidence>
<evidence type="ECO:0000313" key="7">
    <source>
        <dbReference type="EMBL" id="CAB9512285.1"/>
    </source>
</evidence>
<dbReference type="AlphaFoldDB" id="A0A9N8E540"/>
<protein>
    <submittedName>
        <fullName evidence="7">Aspartate beta-hydroxylase domain-containing protein 2</fullName>
    </submittedName>
</protein>
<dbReference type="SUPFAM" id="SSF51197">
    <property type="entry name" value="Clavaminate synthase-like"/>
    <property type="match status" value="1"/>
</dbReference>
<dbReference type="OrthoDB" id="438431at2759"/>
<dbReference type="Pfam" id="PF05118">
    <property type="entry name" value="Asp_Arg_Hydrox"/>
    <property type="match status" value="1"/>
</dbReference>
<name>A0A9N8E540_9STRA</name>
<sequence>MLLRRLPSLLLLFAPATAFVPRSPSRGGSSRGSTSLAALSERQQQFWEDVESGLDDIADFYQSKRNLDIDRIRLFGKSARGEIDPPKGSMEGHDPSEEHVDGLTARPFWDAADMPEEFPWAPQLEEKADIIQQEFAAKLAEQESQMFASDSAWQNQVMGGGWSAVRLQRLGVWNEENCRQFPQTYELIRSLNIPLAVRGVCFARQAPGSGVQPHSDGRNFILTSHLGLKIPEACWIEVGTERRGWEEGKLTTLDTSFTHSTGNPSSEDRHVLIIDYWHPELSEAERAALEFVYDLRNKFESGLVPMRRPRGTFAPKDEQQEEGGLGAWFSKNFGGDN</sequence>
<dbReference type="Gene3D" id="2.60.120.330">
    <property type="entry name" value="B-lactam Antibiotic, Isopenicillin N Synthase, Chain"/>
    <property type="match status" value="1"/>
</dbReference>
<dbReference type="InterPro" id="IPR007803">
    <property type="entry name" value="Asp/Arg/Pro-Hydrxlase"/>
</dbReference>
<proteinExistence type="inferred from homology"/>
<dbReference type="GO" id="GO:0051213">
    <property type="term" value="F:dioxygenase activity"/>
    <property type="evidence" value="ECO:0007669"/>
    <property type="project" value="UniProtKB-KW"/>
</dbReference>
<evidence type="ECO:0000256" key="4">
    <source>
        <dbReference type="SAM" id="MobiDB-lite"/>
    </source>
</evidence>
<dbReference type="Proteomes" id="UP001153069">
    <property type="component" value="Unassembled WGS sequence"/>
</dbReference>
<dbReference type="InterPro" id="IPR027443">
    <property type="entry name" value="IPNS-like_sf"/>
</dbReference>
<accession>A0A9N8E540</accession>
<keyword evidence="2" id="KW-0223">Dioxygenase</keyword>
<keyword evidence="8" id="KW-1185">Reference proteome</keyword>
<comment type="similarity">
    <text evidence="1">Belongs to the aspartyl/asparaginyl beta-hydroxylase family.</text>
</comment>
<feature type="region of interest" description="Disordered" evidence="4">
    <location>
        <begin position="80"/>
        <end position="99"/>
    </location>
</feature>
<evidence type="ECO:0000256" key="3">
    <source>
        <dbReference type="ARBA" id="ARBA00023002"/>
    </source>
</evidence>
<organism evidence="7 8">
    <name type="scientific">Seminavis robusta</name>
    <dbReference type="NCBI Taxonomy" id="568900"/>
    <lineage>
        <taxon>Eukaryota</taxon>
        <taxon>Sar</taxon>
        <taxon>Stramenopiles</taxon>
        <taxon>Ochrophyta</taxon>
        <taxon>Bacillariophyta</taxon>
        <taxon>Bacillariophyceae</taxon>
        <taxon>Bacillariophycidae</taxon>
        <taxon>Naviculales</taxon>
        <taxon>Naviculaceae</taxon>
        <taxon>Seminavis</taxon>
    </lineage>
</organism>
<keyword evidence="3" id="KW-0560">Oxidoreductase</keyword>
<feature type="signal peptide" evidence="5">
    <location>
        <begin position="1"/>
        <end position="18"/>
    </location>
</feature>